<dbReference type="InterPro" id="IPR004358">
    <property type="entry name" value="Sig_transdc_His_kin-like_C"/>
</dbReference>
<dbReference type="Pfam" id="PF00512">
    <property type="entry name" value="HisKA"/>
    <property type="match status" value="1"/>
</dbReference>
<evidence type="ECO:0000256" key="3">
    <source>
        <dbReference type="ARBA" id="ARBA00022553"/>
    </source>
</evidence>
<dbReference type="Gene3D" id="1.10.287.130">
    <property type="match status" value="1"/>
</dbReference>
<evidence type="ECO:0000313" key="9">
    <source>
        <dbReference type="EMBL" id="WOB07794.1"/>
    </source>
</evidence>
<dbReference type="SUPFAM" id="SSF55874">
    <property type="entry name" value="ATPase domain of HSP90 chaperone/DNA topoisomerase II/histidine kinase"/>
    <property type="match status" value="1"/>
</dbReference>
<evidence type="ECO:0000256" key="6">
    <source>
        <dbReference type="SAM" id="Phobius"/>
    </source>
</evidence>
<dbReference type="SUPFAM" id="SSF47384">
    <property type="entry name" value="Homodimeric domain of signal transducing histidine kinase"/>
    <property type="match status" value="1"/>
</dbReference>
<evidence type="ECO:0000256" key="4">
    <source>
        <dbReference type="ARBA" id="ARBA00023012"/>
    </source>
</evidence>
<dbReference type="CDD" id="cd12914">
    <property type="entry name" value="PDC1_DGC_like"/>
    <property type="match status" value="1"/>
</dbReference>
<dbReference type="InterPro" id="IPR001789">
    <property type="entry name" value="Sig_transdc_resp-reg_receiver"/>
</dbReference>
<feature type="domain" description="Histidine kinase" evidence="7">
    <location>
        <begin position="374"/>
        <end position="596"/>
    </location>
</feature>
<dbReference type="RefSeq" id="WP_316700449.1">
    <property type="nucleotide sequence ID" value="NZ_CP136336.1"/>
</dbReference>
<dbReference type="InterPro" id="IPR003594">
    <property type="entry name" value="HATPase_dom"/>
</dbReference>
<feature type="domain" description="Response regulatory" evidence="8">
    <location>
        <begin position="635"/>
        <end position="754"/>
    </location>
</feature>
<dbReference type="InterPro" id="IPR011006">
    <property type="entry name" value="CheY-like_superfamily"/>
</dbReference>
<dbReference type="EC" id="2.7.13.3" evidence="2"/>
<keyword evidence="3 5" id="KW-0597">Phosphoprotein</keyword>
<accession>A0ABZ0CS68</accession>
<dbReference type="EMBL" id="CP136336">
    <property type="protein sequence ID" value="WOB07794.1"/>
    <property type="molecule type" value="Genomic_DNA"/>
</dbReference>
<keyword evidence="6" id="KW-0812">Transmembrane</keyword>
<dbReference type="Proteomes" id="UP001303946">
    <property type="component" value="Chromosome"/>
</dbReference>
<evidence type="ECO:0000256" key="1">
    <source>
        <dbReference type="ARBA" id="ARBA00000085"/>
    </source>
</evidence>
<feature type="transmembrane region" description="Helical" evidence="6">
    <location>
        <begin position="21"/>
        <end position="40"/>
    </location>
</feature>
<dbReference type="SUPFAM" id="SSF52172">
    <property type="entry name" value="CheY-like"/>
    <property type="match status" value="1"/>
</dbReference>
<dbReference type="InterPro" id="IPR003661">
    <property type="entry name" value="HisK_dim/P_dom"/>
</dbReference>
<evidence type="ECO:0000313" key="10">
    <source>
        <dbReference type="Proteomes" id="UP001303946"/>
    </source>
</evidence>
<dbReference type="Gene3D" id="3.30.450.20">
    <property type="entry name" value="PAS domain"/>
    <property type="match status" value="1"/>
</dbReference>
<evidence type="ECO:0000259" key="7">
    <source>
        <dbReference type="PROSITE" id="PS50109"/>
    </source>
</evidence>
<evidence type="ECO:0000256" key="5">
    <source>
        <dbReference type="PROSITE-ProRule" id="PRU00169"/>
    </source>
</evidence>
<comment type="catalytic activity">
    <reaction evidence="1">
        <text>ATP + protein L-histidine = ADP + protein N-phospho-L-histidine.</text>
        <dbReference type="EC" id="2.7.13.3"/>
    </reaction>
</comment>
<dbReference type="CDD" id="cd16922">
    <property type="entry name" value="HATPase_EvgS-ArcB-TorS-like"/>
    <property type="match status" value="1"/>
</dbReference>
<dbReference type="InterPro" id="IPR036097">
    <property type="entry name" value="HisK_dim/P_sf"/>
</dbReference>
<keyword evidence="4" id="KW-0902">Two-component regulatory system</keyword>
<dbReference type="SMART" id="SM00387">
    <property type="entry name" value="HATPase_c"/>
    <property type="match status" value="1"/>
</dbReference>
<dbReference type="PANTHER" id="PTHR45339">
    <property type="entry name" value="HYBRID SIGNAL TRANSDUCTION HISTIDINE KINASE J"/>
    <property type="match status" value="1"/>
</dbReference>
<dbReference type="PROSITE" id="PS50110">
    <property type="entry name" value="RESPONSE_REGULATORY"/>
    <property type="match status" value="1"/>
</dbReference>
<protein>
    <recommendedName>
        <fullName evidence="2">histidine kinase</fullName>
        <ecNumber evidence="2">2.7.13.3</ecNumber>
    </recommendedName>
</protein>
<organism evidence="9 10">
    <name type="scientific">Piscinibacter gummiphilus</name>
    <dbReference type="NCBI Taxonomy" id="946333"/>
    <lineage>
        <taxon>Bacteria</taxon>
        <taxon>Pseudomonadati</taxon>
        <taxon>Pseudomonadota</taxon>
        <taxon>Betaproteobacteria</taxon>
        <taxon>Burkholderiales</taxon>
        <taxon>Sphaerotilaceae</taxon>
        <taxon>Piscinibacter</taxon>
    </lineage>
</organism>
<gene>
    <name evidence="9" type="ORF">RXV79_23160</name>
</gene>
<dbReference type="Pfam" id="PF02518">
    <property type="entry name" value="HATPase_c"/>
    <property type="match status" value="1"/>
</dbReference>
<dbReference type="Pfam" id="PF00072">
    <property type="entry name" value="Response_reg"/>
    <property type="match status" value="1"/>
</dbReference>
<keyword evidence="9" id="KW-0547">Nucleotide-binding</keyword>
<sequence length="758" mass="82036">MPRRSVLLVFRGIDATSRATAALGVLLVAGVLLAGGLSIWRLRQAAELSAQQHVDNRAVAISAHASQALDAARYVLDTLATEIAASAPRDAADLRSALGDRPTHERLRARTESLSGLDVISIFDAEGELVAFSRQFPAPAIQIRDREAFQVARAGYSKAFIAAPVQNRARGDWTFYLARRLESRSGDFLGVVLVGLASRYFSRFYDQVRGQRAFGSSTSQGHPVTVTLLRDDGVVLVRAPAEDGLLGHRLRPEGHYRQLGSDRLPLPGTPDYPVATPWDADPHAPWRSLASFDWAEGHPVVAAVVVDNDVFLGEWQTQSIMIGLLVGLVAVCLAAVFRSLSHSLQRREQHMVENQRLRVQAESANKAKSEFLATMSHEIRTPMHGILGTADLLARTPLTPHQAQLTRTLMSSGHNLLGIINDILDLSKIEADELRFFPSAFSPAEVLHEVRDLFMGYASKKGLALDALPSTGVAAAVEGDLNRVRQVLVNLTSNAIKFTDRGHVHLSVSQRGRVGTDRVLVRFQVEDTGSGVAAEARETLFQPFTQADGSVARKFGGTGLGLAISQRLVQLMGGTIDFVSTPGQGSTFWFELPLQVAAEGAVHPQPIGQQVHERFANSGATPLTETQGAEHEGCHILVVEDDPVNAMIAEAQLARLGCSCDIAIDGKEGLQRLRSRHYDLVLMDCMLPGMSGYAASAAWRAEEEASGRPRVPIVALTANVLSSNAAQCQQAGMDDYLTKPCTIEKLGAMLGRWLQKVA</sequence>
<keyword evidence="6" id="KW-1133">Transmembrane helix</keyword>
<dbReference type="PANTHER" id="PTHR45339:SF1">
    <property type="entry name" value="HYBRID SIGNAL TRANSDUCTION HISTIDINE KINASE J"/>
    <property type="match status" value="1"/>
</dbReference>
<dbReference type="SMART" id="SM00448">
    <property type="entry name" value="REC"/>
    <property type="match status" value="1"/>
</dbReference>
<feature type="modified residue" description="4-aspartylphosphate" evidence="5">
    <location>
        <position position="684"/>
    </location>
</feature>
<dbReference type="InterPro" id="IPR036890">
    <property type="entry name" value="HATPase_C_sf"/>
</dbReference>
<evidence type="ECO:0000259" key="8">
    <source>
        <dbReference type="PROSITE" id="PS50110"/>
    </source>
</evidence>
<dbReference type="GO" id="GO:0005524">
    <property type="term" value="F:ATP binding"/>
    <property type="evidence" value="ECO:0007669"/>
    <property type="project" value="UniProtKB-KW"/>
</dbReference>
<dbReference type="CDD" id="cd00082">
    <property type="entry name" value="HisKA"/>
    <property type="match status" value="1"/>
</dbReference>
<keyword evidence="9" id="KW-0067">ATP-binding</keyword>
<dbReference type="Gene3D" id="3.30.565.10">
    <property type="entry name" value="Histidine kinase-like ATPase, C-terminal domain"/>
    <property type="match status" value="1"/>
</dbReference>
<dbReference type="CDD" id="cd17546">
    <property type="entry name" value="REC_hyHK_CKI1_RcsC-like"/>
    <property type="match status" value="1"/>
</dbReference>
<dbReference type="SMART" id="SM00388">
    <property type="entry name" value="HisKA"/>
    <property type="match status" value="1"/>
</dbReference>
<proteinExistence type="predicted"/>
<keyword evidence="10" id="KW-1185">Reference proteome</keyword>
<reference evidence="9 10" key="1">
    <citation type="submission" date="2023-10" db="EMBL/GenBank/DDBJ databases">
        <title>Bacteria for the degradation of biodegradable plastic PBAT(Polybutylene adipate terephthalate).</title>
        <authorList>
            <person name="Weon H.-Y."/>
            <person name="Yeon J."/>
        </authorList>
    </citation>
    <scope>NUCLEOTIDE SEQUENCE [LARGE SCALE GENOMIC DNA]</scope>
    <source>
        <strain evidence="9 10">SBD 7-3</strain>
    </source>
</reference>
<keyword evidence="6" id="KW-0472">Membrane</keyword>
<dbReference type="Gene3D" id="3.40.50.2300">
    <property type="match status" value="1"/>
</dbReference>
<dbReference type="InterPro" id="IPR005467">
    <property type="entry name" value="His_kinase_dom"/>
</dbReference>
<dbReference type="PROSITE" id="PS50109">
    <property type="entry name" value="HIS_KIN"/>
    <property type="match status" value="1"/>
</dbReference>
<dbReference type="PRINTS" id="PR00344">
    <property type="entry name" value="BCTRLSENSOR"/>
</dbReference>
<name>A0ABZ0CS68_9BURK</name>
<evidence type="ECO:0000256" key="2">
    <source>
        <dbReference type="ARBA" id="ARBA00012438"/>
    </source>
</evidence>